<dbReference type="SUPFAM" id="SSF53383">
    <property type="entry name" value="PLP-dependent transferases"/>
    <property type="match status" value="1"/>
</dbReference>
<dbReference type="InterPro" id="IPR004839">
    <property type="entry name" value="Aminotransferase_I/II_large"/>
</dbReference>
<keyword evidence="4" id="KW-0238">DNA-binding</keyword>
<evidence type="ECO:0000256" key="1">
    <source>
        <dbReference type="ARBA" id="ARBA00005384"/>
    </source>
</evidence>
<proteinExistence type="inferred from homology"/>
<keyword evidence="2" id="KW-0663">Pyridoxal phosphate</keyword>
<dbReference type="PANTHER" id="PTHR46577:SF2">
    <property type="entry name" value="TRANSCRIPTIONAL REGULATORY PROTEIN"/>
    <property type="match status" value="1"/>
</dbReference>
<protein>
    <submittedName>
        <fullName evidence="7">Transcriptional regulator, GntR family</fullName>
    </submittedName>
</protein>
<dbReference type="GO" id="GO:0003700">
    <property type="term" value="F:DNA-binding transcription factor activity"/>
    <property type="evidence" value="ECO:0007669"/>
    <property type="project" value="InterPro"/>
</dbReference>
<dbReference type="EMBL" id="FXWH01000001">
    <property type="protein sequence ID" value="SMQ59198.1"/>
    <property type="molecule type" value="Genomic_DNA"/>
</dbReference>
<dbReference type="Gene3D" id="3.40.640.10">
    <property type="entry name" value="Type I PLP-dependent aspartate aminotransferase-like (Major domain)"/>
    <property type="match status" value="1"/>
</dbReference>
<dbReference type="RefSeq" id="WP_086433428.1">
    <property type="nucleotide sequence ID" value="NZ_FXWH01000001.1"/>
</dbReference>
<dbReference type="PANTHER" id="PTHR46577">
    <property type="entry name" value="HTH-TYPE TRANSCRIPTIONAL REGULATORY PROTEIN GABR"/>
    <property type="match status" value="1"/>
</dbReference>
<organism evidence="7 8">
    <name type="scientific">Pseudidiomarina planktonica</name>
    <dbReference type="NCBI Taxonomy" id="1323738"/>
    <lineage>
        <taxon>Bacteria</taxon>
        <taxon>Pseudomonadati</taxon>
        <taxon>Pseudomonadota</taxon>
        <taxon>Gammaproteobacteria</taxon>
        <taxon>Alteromonadales</taxon>
        <taxon>Idiomarinaceae</taxon>
        <taxon>Pseudidiomarina</taxon>
    </lineage>
</organism>
<evidence type="ECO:0000256" key="2">
    <source>
        <dbReference type="ARBA" id="ARBA00022898"/>
    </source>
</evidence>
<dbReference type="InterPro" id="IPR036390">
    <property type="entry name" value="WH_DNA-bd_sf"/>
</dbReference>
<dbReference type="Proteomes" id="UP000194450">
    <property type="component" value="Unassembled WGS sequence"/>
</dbReference>
<name>A0A1Y6E9C5_9GAMM</name>
<evidence type="ECO:0000313" key="7">
    <source>
        <dbReference type="EMBL" id="SMQ59198.1"/>
    </source>
</evidence>
<dbReference type="OrthoDB" id="9804020at2"/>
<evidence type="ECO:0000313" key="8">
    <source>
        <dbReference type="Proteomes" id="UP000194450"/>
    </source>
</evidence>
<comment type="similarity">
    <text evidence="1">In the C-terminal section; belongs to the class-I pyridoxal-phosphate-dependent aminotransferase family.</text>
</comment>
<dbReference type="GO" id="GO:0030170">
    <property type="term" value="F:pyridoxal phosphate binding"/>
    <property type="evidence" value="ECO:0007669"/>
    <property type="project" value="InterPro"/>
</dbReference>
<dbReference type="Pfam" id="PF00392">
    <property type="entry name" value="GntR"/>
    <property type="match status" value="1"/>
</dbReference>
<dbReference type="Gene3D" id="1.10.10.10">
    <property type="entry name" value="Winged helix-like DNA-binding domain superfamily/Winged helix DNA-binding domain"/>
    <property type="match status" value="1"/>
</dbReference>
<dbReference type="Gene3D" id="3.90.1150.10">
    <property type="entry name" value="Aspartate Aminotransferase, domain 1"/>
    <property type="match status" value="1"/>
</dbReference>
<dbReference type="CDD" id="cd07377">
    <property type="entry name" value="WHTH_GntR"/>
    <property type="match status" value="1"/>
</dbReference>
<dbReference type="InterPro" id="IPR015424">
    <property type="entry name" value="PyrdxlP-dep_Trfase"/>
</dbReference>
<dbReference type="Pfam" id="PF00155">
    <property type="entry name" value="Aminotran_1_2"/>
    <property type="match status" value="1"/>
</dbReference>
<accession>A0A1Y6E9C5</accession>
<keyword evidence="3" id="KW-0805">Transcription regulation</keyword>
<dbReference type="PROSITE" id="PS50949">
    <property type="entry name" value="HTH_GNTR"/>
    <property type="match status" value="1"/>
</dbReference>
<sequence length="478" mass="52654">MSFLYQELADELKAEIVNGHYLSGDRLPGIRRMSIHRNLSIATVLAAYRQLQDHGYLETRPKSGFFIRARADIKTIKQSDSNKQAQPCAVEGQEMVMAMAKAASDPRVIKLGSAIPASAFLPLRGIEKSLAKAIRTQRRLASYEMPAGAPELRQQLARRMAETGAMVTPDNILITNGCQEALTLALRATTKPGDIVAIESPTFYGVLQVIESLGLKALEIPTHPTEGIAADALQVALENWPVKACVIVPNFSNPLGYVMSDYRKKAILKLLKSKQVPLIEDDSFGDLGFNGPRPSSFLGLDDTADVLYCSGFAKTIAPDLRVGWLTSNHRQSKLEFLKFTTNLACPSVTQLAVAYFLESGKYDRHLRQVKGEYERALNRTQQLLEEFFPDEIRVSKPQGGYVLWLELPEHIDAVMLAGQALDKAISIAPGPIFSPTGKFRNCLRISFASAWEAEFRTAMKALGSLITRANRSRSASVA</sequence>
<dbReference type="GO" id="GO:0003677">
    <property type="term" value="F:DNA binding"/>
    <property type="evidence" value="ECO:0007669"/>
    <property type="project" value="UniProtKB-KW"/>
</dbReference>
<dbReference type="CDD" id="cd00609">
    <property type="entry name" value="AAT_like"/>
    <property type="match status" value="1"/>
</dbReference>
<dbReference type="InterPro" id="IPR036388">
    <property type="entry name" value="WH-like_DNA-bd_sf"/>
</dbReference>
<keyword evidence="5" id="KW-0804">Transcription</keyword>
<reference evidence="8" key="1">
    <citation type="submission" date="2017-04" db="EMBL/GenBank/DDBJ databases">
        <authorList>
            <person name="Varghese N."/>
            <person name="Submissions S."/>
        </authorList>
    </citation>
    <scope>NUCLEOTIDE SEQUENCE [LARGE SCALE GENOMIC DNA]</scope>
</reference>
<evidence type="ECO:0000256" key="5">
    <source>
        <dbReference type="ARBA" id="ARBA00023163"/>
    </source>
</evidence>
<keyword evidence="8" id="KW-1185">Reference proteome</keyword>
<feature type="domain" description="HTH gntR-type" evidence="6">
    <location>
        <begin position="2"/>
        <end position="70"/>
    </location>
</feature>
<dbReference type="InterPro" id="IPR015421">
    <property type="entry name" value="PyrdxlP-dep_Trfase_major"/>
</dbReference>
<dbReference type="SMART" id="SM00345">
    <property type="entry name" value="HTH_GNTR"/>
    <property type="match status" value="1"/>
</dbReference>
<dbReference type="InterPro" id="IPR051446">
    <property type="entry name" value="HTH_trans_reg/aminotransferase"/>
</dbReference>
<evidence type="ECO:0000259" key="6">
    <source>
        <dbReference type="PROSITE" id="PS50949"/>
    </source>
</evidence>
<dbReference type="InterPro" id="IPR000524">
    <property type="entry name" value="Tscrpt_reg_HTH_GntR"/>
</dbReference>
<evidence type="ECO:0000256" key="3">
    <source>
        <dbReference type="ARBA" id="ARBA00023015"/>
    </source>
</evidence>
<dbReference type="AlphaFoldDB" id="A0A1Y6E9C5"/>
<gene>
    <name evidence="7" type="ORF">SAMN06297229_0230</name>
</gene>
<dbReference type="InterPro" id="IPR015422">
    <property type="entry name" value="PyrdxlP-dep_Trfase_small"/>
</dbReference>
<evidence type="ECO:0000256" key="4">
    <source>
        <dbReference type="ARBA" id="ARBA00023125"/>
    </source>
</evidence>
<dbReference type="SUPFAM" id="SSF46785">
    <property type="entry name" value="Winged helix' DNA-binding domain"/>
    <property type="match status" value="1"/>
</dbReference>